<dbReference type="GO" id="GO:0016787">
    <property type="term" value="F:hydrolase activity"/>
    <property type="evidence" value="ECO:0007669"/>
    <property type="project" value="UniProtKB-KW"/>
</dbReference>
<reference evidence="2 3" key="1">
    <citation type="journal article" date="2019" name="Appl. Environ. Microbiol.">
        <title>Clostridium scindens ATCC 35704: integration of nutritional requirements, the complete genome sequence, and global transcriptional responses to bile acids.</title>
        <authorList>
            <person name="Devendran S."/>
            <person name="Shrestha R."/>
            <person name="Alves J.M.P."/>
            <person name="Wolf P.G."/>
            <person name="Ly L."/>
            <person name="Hernandez A.G."/>
            <person name="Mendez-Garcia C."/>
            <person name="Inboden A."/>
            <person name="Wiley J."/>
            <person name="Paul O."/>
            <person name="Allen A."/>
            <person name="Springer E."/>
            <person name="Wright C.L."/>
            <person name="Fields C.J."/>
            <person name="Daniel S.L."/>
            <person name="Ridlon J.M."/>
        </authorList>
    </citation>
    <scope>NUCLEOTIDE SEQUENCE [LARGE SCALE GENOMIC DNA]</scope>
    <source>
        <strain evidence="2 3">ATCC 35704</strain>
    </source>
</reference>
<dbReference type="EC" id="3.6.-.-" evidence="2"/>
<dbReference type="AlphaFoldDB" id="A0A494WLK6"/>
<accession>A0A494WLK6</accession>
<proteinExistence type="predicted"/>
<sequence>MTRLKEVLDQVEDRYDYCFIDCPPGVGINVLNVLAAANDVIIPIKADKNALDGMEELTEVIEEVRPYNLGLSLVKCLVTMFTNDIEVVKGEEALQKSTYSTFYTHIRHSKKVNAWTFEKGKSLVEVTPRSAATRDYKNLALEYMELTKEVKRNGNE</sequence>
<keyword evidence="2" id="KW-0378">Hydrolase</keyword>
<dbReference type="SUPFAM" id="SSF52540">
    <property type="entry name" value="P-loop containing nucleoside triphosphate hydrolases"/>
    <property type="match status" value="1"/>
</dbReference>
<dbReference type="CDD" id="cd02042">
    <property type="entry name" value="ParAB_family"/>
    <property type="match status" value="1"/>
</dbReference>
<dbReference type="PANTHER" id="PTHR13696">
    <property type="entry name" value="P-LOOP CONTAINING NUCLEOSIDE TRIPHOSPHATE HYDROLASE"/>
    <property type="match status" value="1"/>
</dbReference>
<dbReference type="InterPro" id="IPR050678">
    <property type="entry name" value="DNA_Partitioning_ATPase"/>
</dbReference>
<gene>
    <name evidence="2" type="primary">soj_1</name>
    <name evidence="2" type="ORF">HDCHBGLK_00319</name>
</gene>
<evidence type="ECO:0000313" key="3">
    <source>
        <dbReference type="Proteomes" id="UP000289664"/>
    </source>
</evidence>
<name>A0A494WLK6_CLOS5</name>
<dbReference type="InterPro" id="IPR027417">
    <property type="entry name" value="P-loop_NTPase"/>
</dbReference>
<dbReference type="EMBL" id="CP036170">
    <property type="protein sequence ID" value="QBF72973.1"/>
    <property type="molecule type" value="Genomic_DNA"/>
</dbReference>
<evidence type="ECO:0000259" key="1">
    <source>
        <dbReference type="Pfam" id="PF13614"/>
    </source>
</evidence>
<feature type="domain" description="AAA" evidence="1">
    <location>
        <begin position="3"/>
        <end position="66"/>
    </location>
</feature>
<evidence type="ECO:0000313" key="2">
    <source>
        <dbReference type="EMBL" id="QBF72973.1"/>
    </source>
</evidence>
<dbReference type="KEGG" id="csci:HDCHBGLK_00319"/>
<keyword evidence="3" id="KW-1185">Reference proteome</keyword>
<dbReference type="Gene3D" id="3.40.50.300">
    <property type="entry name" value="P-loop containing nucleotide triphosphate hydrolases"/>
    <property type="match status" value="1"/>
</dbReference>
<protein>
    <submittedName>
        <fullName evidence="2">Chromosome-partitioning ATPase Soj</fullName>
        <ecNumber evidence="2">3.6.-.-</ecNumber>
    </submittedName>
</protein>
<dbReference type="PANTHER" id="PTHR13696:SF99">
    <property type="entry name" value="COBYRINIC ACID AC-DIAMIDE SYNTHASE"/>
    <property type="match status" value="1"/>
</dbReference>
<dbReference type="InterPro" id="IPR025669">
    <property type="entry name" value="AAA_dom"/>
</dbReference>
<dbReference type="Proteomes" id="UP000289664">
    <property type="component" value="Chromosome"/>
</dbReference>
<organism evidence="2 3">
    <name type="scientific">Clostridium scindens (strain ATCC 35704 / DSM 5676 / VPI 13733 / 19)</name>
    <dbReference type="NCBI Taxonomy" id="411468"/>
    <lineage>
        <taxon>Bacteria</taxon>
        <taxon>Bacillati</taxon>
        <taxon>Bacillota</taxon>
        <taxon>Clostridia</taxon>
        <taxon>Lachnospirales</taxon>
        <taxon>Lachnospiraceae</taxon>
    </lineage>
</organism>
<dbReference type="Pfam" id="PF13614">
    <property type="entry name" value="AAA_31"/>
    <property type="match status" value="1"/>
</dbReference>